<sequence length="413" mass="45422">MKIGMITQWFDPEPGPASLPGVYAREFVKQGHTVRVLTGFPNYPDGELYSGYSIKPRADEGGSPLEIRRVALYPSHNSSALGRALNYLSFGFSASVFGGRFLKDVDAIWVYNSPITVMLPMLWHSKFGKKPVFLHVQDLWPDSLLESGMISEGKINRIISSMVKALVRLMERKSSVIGVISESVESIILQRNPNVDSSKIVYVPNPTNEELFKPNTQDFESESSNENSVLEVMYAGAIGEVQGLTTLVQAAALLKHRTDIRFTIVGDGIRKQSLEQEARELGVSNITFTGRVPQHEVPKLIDRADIQIVSLASNKFLSYTTPSKIPTLLASGVPVLAQLEGDGASLLERSGAAIVVEPGNPVEFAEQLEYLADLEPWERKEMGDAGRKFYEEHLSASSAALKIINALTSKNRG</sequence>
<feature type="domain" description="Glycosyltransferase subfamily 4-like N-terminal" evidence="3">
    <location>
        <begin position="23"/>
        <end position="205"/>
    </location>
</feature>
<dbReference type="PANTHER" id="PTHR12526:SF622">
    <property type="entry name" value="GLYCOSYLTRANSFERASE (GROUP I)"/>
    <property type="match status" value="1"/>
</dbReference>
<dbReference type="SUPFAM" id="SSF53756">
    <property type="entry name" value="UDP-Glycosyltransferase/glycogen phosphorylase"/>
    <property type="match status" value="1"/>
</dbReference>
<accession>A0A160PQ00</accession>
<name>A0A160PQ00_9CORY</name>
<keyword evidence="5" id="KW-1185">Reference proteome</keyword>
<dbReference type="RefSeq" id="WP_096454051.1">
    <property type="nucleotide sequence ID" value="NZ_AP017369.1"/>
</dbReference>
<gene>
    <name evidence="4" type="ORF">N24_0489</name>
</gene>
<evidence type="ECO:0000256" key="1">
    <source>
        <dbReference type="ARBA" id="ARBA00022676"/>
    </source>
</evidence>
<dbReference type="GO" id="GO:0016757">
    <property type="term" value="F:glycosyltransferase activity"/>
    <property type="evidence" value="ECO:0007669"/>
    <property type="project" value="UniProtKB-KW"/>
</dbReference>
<dbReference type="Pfam" id="PF13692">
    <property type="entry name" value="Glyco_trans_1_4"/>
    <property type="match status" value="1"/>
</dbReference>
<organism evidence="4 5">
    <name type="scientific">Corynebacterium suranareeae</name>
    <dbReference type="NCBI Taxonomy" id="2506452"/>
    <lineage>
        <taxon>Bacteria</taxon>
        <taxon>Bacillati</taxon>
        <taxon>Actinomycetota</taxon>
        <taxon>Actinomycetes</taxon>
        <taxon>Mycobacteriales</taxon>
        <taxon>Corynebacteriaceae</taxon>
        <taxon>Corynebacterium</taxon>
    </lineage>
</organism>
<dbReference type="PANTHER" id="PTHR12526">
    <property type="entry name" value="GLYCOSYLTRANSFERASE"/>
    <property type="match status" value="1"/>
</dbReference>
<keyword evidence="2 4" id="KW-0808">Transferase</keyword>
<dbReference type="Pfam" id="PF13579">
    <property type="entry name" value="Glyco_trans_4_4"/>
    <property type="match status" value="1"/>
</dbReference>
<reference evidence="4 5" key="1">
    <citation type="submission" date="2016-02" db="EMBL/GenBank/DDBJ databases">
        <title>Corynebacterium glutamicum N24 whole genome sequencing project.</title>
        <authorList>
            <person name="Matsutani M."/>
            <person name="Nangtapong N."/>
            <person name="Yakushi T."/>
            <person name="Matsushita K."/>
        </authorList>
    </citation>
    <scope>NUCLEOTIDE SEQUENCE [LARGE SCALE GENOMIC DNA]</scope>
    <source>
        <strain evidence="4 5">N24</strain>
    </source>
</reference>
<evidence type="ECO:0000313" key="4">
    <source>
        <dbReference type="EMBL" id="BAU94751.1"/>
    </source>
</evidence>
<keyword evidence="1" id="KW-0328">Glycosyltransferase</keyword>
<dbReference type="InterPro" id="IPR028098">
    <property type="entry name" value="Glyco_trans_4-like_N"/>
</dbReference>
<evidence type="ECO:0000313" key="5">
    <source>
        <dbReference type="Proteomes" id="UP000218244"/>
    </source>
</evidence>
<evidence type="ECO:0000256" key="2">
    <source>
        <dbReference type="ARBA" id="ARBA00022679"/>
    </source>
</evidence>
<evidence type="ECO:0000259" key="3">
    <source>
        <dbReference type="Pfam" id="PF13579"/>
    </source>
</evidence>
<dbReference type="EMBL" id="AP017369">
    <property type="protein sequence ID" value="BAU94751.1"/>
    <property type="molecule type" value="Genomic_DNA"/>
</dbReference>
<protein>
    <submittedName>
        <fullName evidence="4">Glycosyl transferase</fullName>
    </submittedName>
</protein>
<dbReference type="CDD" id="cd03794">
    <property type="entry name" value="GT4_WbuB-like"/>
    <property type="match status" value="1"/>
</dbReference>
<dbReference type="AlphaFoldDB" id="A0A160PQ00"/>
<dbReference type="Proteomes" id="UP000218244">
    <property type="component" value="Chromosome"/>
</dbReference>
<dbReference type="KEGG" id="csur:N24_0489"/>
<dbReference type="Gene3D" id="3.40.50.2000">
    <property type="entry name" value="Glycogen Phosphorylase B"/>
    <property type="match status" value="2"/>
</dbReference>
<proteinExistence type="predicted"/>